<proteinExistence type="predicted"/>
<keyword evidence="4" id="KW-1185">Reference proteome</keyword>
<dbReference type="InterPro" id="IPR021133">
    <property type="entry name" value="HEAT_type_2"/>
</dbReference>
<comment type="caution">
    <text evidence="3">The sequence shown here is derived from an EMBL/GenBank/DDBJ whole genome shotgun (WGS) entry which is preliminary data.</text>
</comment>
<evidence type="ECO:0000256" key="1">
    <source>
        <dbReference type="ARBA" id="ARBA00022737"/>
    </source>
</evidence>
<feature type="repeat" description="HEAT" evidence="2">
    <location>
        <begin position="74"/>
        <end position="110"/>
    </location>
</feature>
<dbReference type="PANTHER" id="PTHR10648:SF4">
    <property type="entry name" value="PROTEIN PHOSPHATASE 2 (FORMERLY 2A), REGULATORY SUBUNIT A, BETA ISOFORM-RELATED"/>
    <property type="match status" value="1"/>
</dbReference>
<dbReference type="InterPro" id="IPR016024">
    <property type="entry name" value="ARM-type_fold"/>
</dbReference>
<dbReference type="PANTHER" id="PTHR10648">
    <property type="entry name" value="SERINE/THREONINE-PROTEIN PHOSPHATASE PP2A 65 KDA REGULATORY SUBUNIT"/>
    <property type="match status" value="1"/>
</dbReference>
<protein>
    <submittedName>
        <fullName evidence="3">Uncharacterized protein</fullName>
    </submittedName>
</protein>
<reference evidence="3 4" key="1">
    <citation type="journal article" date="2023" name="Hortic Res">
        <title>Pangenome of water caltrop reveals structural variations and asymmetric subgenome divergence after allopolyploidization.</title>
        <authorList>
            <person name="Zhang X."/>
            <person name="Chen Y."/>
            <person name="Wang L."/>
            <person name="Yuan Y."/>
            <person name="Fang M."/>
            <person name="Shi L."/>
            <person name="Lu R."/>
            <person name="Comes H.P."/>
            <person name="Ma Y."/>
            <person name="Chen Y."/>
            <person name="Huang G."/>
            <person name="Zhou Y."/>
            <person name="Zheng Z."/>
            <person name="Qiu Y."/>
        </authorList>
    </citation>
    <scope>NUCLEOTIDE SEQUENCE [LARGE SCALE GENOMIC DNA]</scope>
    <source>
        <tissue evidence="3">Roots</tissue>
    </source>
</reference>
<name>A0AAN7KX80_9MYRT</name>
<keyword evidence="1" id="KW-0677">Repeat</keyword>
<evidence type="ECO:0000256" key="2">
    <source>
        <dbReference type="PROSITE-ProRule" id="PRU00103"/>
    </source>
</evidence>
<evidence type="ECO:0000313" key="4">
    <source>
        <dbReference type="Proteomes" id="UP001345219"/>
    </source>
</evidence>
<dbReference type="GO" id="GO:0000159">
    <property type="term" value="C:protein phosphatase type 2A complex"/>
    <property type="evidence" value="ECO:0007669"/>
    <property type="project" value="TreeGrafter"/>
</dbReference>
<sequence length="194" mass="21957">MQWLQDKVYSIRDAAANNLKRLAEEFGPDWAMGHIIPQILEMSKHPHYLYQMTILHAISLIAPVMGSEIVCSKLLPLVINSSKDRVPNIKFNAAKVMQSLIPIFDQSASSLYLSLRLLRSLCKMQRNKTHKMSGMAKNKFKCHKKRKDTYLTVILLLPQPAPPLSAEATGQPITAKCQQLMHLKYSQKVAPFST</sequence>
<dbReference type="Proteomes" id="UP001345219">
    <property type="component" value="Chromosome 22"/>
</dbReference>
<dbReference type="GO" id="GO:0005634">
    <property type="term" value="C:nucleus"/>
    <property type="evidence" value="ECO:0007669"/>
    <property type="project" value="TreeGrafter"/>
</dbReference>
<dbReference type="GO" id="GO:0005829">
    <property type="term" value="C:cytosol"/>
    <property type="evidence" value="ECO:0007669"/>
    <property type="project" value="TreeGrafter"/>
</dbReference>
<dbReference type="GO" id="GO:0019888">
    <property type="term" value="F:protein phosphatase regulator activity"/>
    <property type="evidence" value="ECO:0007669"/>
    <property type="project" value="TreeGrafter"/>
</dbReference>
<dbReference type="Pfam" id="PF02985">
    <property type="entry name" value="HEAT"/>
    <property type="match status" value="1"/>
</dbReference>
<gene>
    <name evidence="3" type="ORF">SAY87_028938</name>
</gene>
<dbReference type="Gene3D" id="1.25.10.10">
    <property type="entry name" value="Leucine-rich Repeat Variant"/>
    <property type="match status" value="1"/>
</dbReference>
<accession>A0AAN7KX80</accession>
<dbReference type="InterPro" id="IPR011989">
    <property type="entry name" value="ARM-like"/>
</dbReference>
<evidence type="ECO:0000313" key="3">
    <source>
        <dbReference type="EMBL" id="KAK4773919.1"/>
    </source>
</evidence>
<dbReference type="InterPro" id="IPR051023">
    <property type="entry name" value="PP2A_Regulatory_Subunit_A"/>
</dbReference>
<dbReference type="InterPro" id="IPR000357">
    <property type="entry name" value="HEAT"/>
</dbReference>
<dbReference type="AlphaFoldDB" id="A0AAN7KX80"/>
<feature type="repeat" description="HEAT" evidence="2">
    <location>
        <begin position="1"/>
        <end position="34"/>
    </location>
</feature>
<dbReference type="EMBL" id="JAXIOK010000004">
    <property type="protein sequence ID" value="KAK4773919.1"/>
    <property type="molecule type" value="Genomic_DNA"/>
</dbReference>
<dbReference type="PROSITE" id="PS50077">
    <property type="entry name" value="HEAT_REPEAT"/>
    <property type="match status" value="2"/>
</dbReference>
<dbReference type="SUPFAM" id="SSF48371">
    <property type="entry name" value="ARM repeat"/>
    <property type="match status" value="1"/>
</dbReference>
<organism evidence="3 4">
    <name type="scientific">Trapa incisa</name>
    <dbReference type="NCBI Taxonomy" id="236973"/>
    <lineage>
        <taxon>Eukaryota</taxon>
        <taxon>Viridiplantae</taxon>
        <taxon>Streptophyta</taxon>
        <taxon>Embryophyta</taxon>
        <taxon>Tracheophyta</taxon>
        <taxon>Spermatophyta</taxon>
        <taxon>Magnoliopsida</taxon>
        <taxon>eudicotyledons</taxon>
        <taxon>Gunneridae</taxon>
        <taxon>Pentapetalae</taxon>
        <taxon>rosids</taxon>
        <taxon>malvids</taxon>
        <taxon>Myrtales</taxon>
        <taxon>Lythraceae</taxon>
        <taxon>Trapa</taxon>
    </lineage>
</organism>